<accession>A0ABX2PGS3</accession>
<dbReference type="Proteomes" id="UP000523601">
    <property type="component" value="Unassembled WGS sequence"/>
</dbReference>
<protein>
    <recommendedName>
        <fullName evidence="3">Lipoprotein</fullName>
    </recommendedName>
</protein>
<dbReference type="RefSeq" id="WP_176855388.1">
    <property type="nucleotide sequence ID" value="NZ_JABCJD010000008.1"/>
</dbReference>
<evidence type="ECO:0000313" key="1">
    <source>
        <dbReference type="EMBL" id="NVO28695.1"/>
    </source>
</evidence>
<evidence type="ECO:0008006" key="3">
    <source>
        <dbReference type="Google" id="ProtNLM"/>
    </source>
</evidence>
<dbReference type="EMBL" id="JABCJD010000008">
    <property type="protein sequence ID" value="NVO28695.1"/>
    <property type="molecule type" value="Genomic_DNA"/>
</dbReference>
<dbReference type="PROSITE" id="PS51257">
    <property type="entry name" value="PROKAR_LIPOPROTEIN"/>
    <property type="match status" value="1"/>
</dbReference>
<proteinExistence type="predicted"/>
<comment type="caution">
    <text evidence="1">The sequence shown here is derived from an EMBL/GenBank/DDBJ whole genome shotgun (WGS) entry which is preliminary data.</text>
</comment>
<sequence>MAENRTSLGAVGRGLFGAVVICAVLGACSQKQLVNVPLEPNVAGIGVAPHTQKQDLEDSPSLPQAVENHTEEGVSSRVAAGALFGALAAIATGVVVSAPLAVLALPVLGTAVGGIGGLAKSSGGAAVRLDGSCAYLKRIGIVEPYDEQDVKELEILDDPQCAEWVRSRIIASASN</sequence>
<organism evidence="1 2">
    <name type="scientific">Donghicola mangrovi</name>
    <dbReference type="NCBI Taxonomy" id="2729614"/>
    <lineage>
        <taxon>Bacteria</taxon>
        <taxon>Pseudomonadati</taxon>
        <taxon>Pseudomonadota</taxon>
        <taxon>Alphaproteobacteria</taxon>
        <taxon>Rhodobacterales</taxon>
        <taxon>Roseobacteraceae</taxon>
        <taxon>Donghicola</taxon>
    </lineage>
</organism>
<gene>
    <name evidence="1" type="ORF">HJ526_14790</name>
</gene>
<name>A0ABX2PGS3_9RHOB</name>
<reference evidence="1 2" key="1">
    <citation type="submission" date="2020-04" db="EMBL/GenBank/DDBJ databases">
        <title>Donghicola sp., a member of the Rhodobacteraceae family isolated from mangrove forest in Thailand.</title>
        <authorList>
            <person name="Charoenyingcharoen P."/>
            <person name="Yukphan P."/>
        </authorList>
    </citation>
    <scope>NUCLEOTIDE SEQUENCE [LARGE SCALE GENOMIC DNA]</scope>
    <source>
        <strain evidence="1 2">C2-DW-16</strain>
    </source>
</reference>
<evidence type="ECO:0000313" key="2">
    <source>
        <dbReference type="Proteomes" id="UP000523601"/>
    </source>
</evidence>
<keyword evidence="2" id="KW-1185">Reference proteome</keyword>